<feature type="region of interest" description="Disordered" evidence="5">
    <location>
        <begin position="119"/>
        <end position="144"/>
    </location>
</feature>
<evidence type="ECO:0000256" key="4">
    <source>
        <dbReference type="ARBA" id="ARBA00022829"/>
    </source>
</evidence>
<keyword evidence="8" id="KW-1185">Reference proteome</keyword>
<dbReference type="PROSITE" id="PS51700">
    <property type="entry name" value="SEPARIN"/>
    <property type="match status" value="1"/>
</dbReference>
<dbReference type="Pfam" id="PF03568">
    <property type="entry name" value="Separin_C"/>
    <property type="match status" value="1"/>
</dbReference>
<accession>A0AAD6CD94</accession>
<protein>
    <recommendedName>
        <fullName evidence="2">separase</fullName>
        <ecNumber evidence="2">3.4.22.49</ecNumber>
    </recommendedName>
</protein>
<organism evidence="7 8">
    <name type="scientific">Penicillium daleae</name>
    <dbReference type="NCBI Taxonomy" id="63821"/>
    <lineage>
        <taxon>Eukaryota</taxon>
        <taxon>Fungi</taxon>
        <taxon>Dikarya</taxon>
        <taxon>Ascomycota</taxon>
        <taxon>Pezizomycotina</taxon>
        <taxon>Eurotiomycetes</taxon>
        <taxon>Eurotiomycetidae</taxon>
        <taxon>Eurotiales</taxon>
        <taxon>Aspergillaceae</taxon>
        <taxon>Penicillium</taxon>
    </lineage>
</organism>
<dbReference type="EMBL" id="JAPVEA010000002">
    <property type="protein sequence ID" value="KAJ5461115.1"/>
    <property type="molecule type" value="Genomic_DNA"/>
</dbReference>
<dbReference type="EC" id="3.4.22.49" evidence="2"/>
<feature type="region of interest" description="Disordered" evidence="5">
    <location>
        <begin position="1320"/>
        <end position="1369"/>
    </location>
</feature>
<dbReference type="GO" id="GO:0005634">
    <property type="term" value="C:nucleus"/>
    <property type="evidence" value="ECO:0007669"/>
    <property type="project" value="InterPro"/>
</dbReference>
<dbReference type="RefSeq" id="XP_056770157.1">
    <property type="nucleotide sequence ID" value="XM_056906050.1"/>
</dbReference>
<dbReference type="GO" id="GO:0051307">
    <property type="term" value="P:meiotic chromosome separation"/>
    <property type="evidence" value="ECO:0007669"/>
    <property type="project" value="TreeGrafter"/>
</dbReference>
<evidence type="ECO:0000259" key="6">
    <source>
        <dbReference type="PROSITE" id="PS51700"/>
    </source>
</evidence>
<dbReference type="InterPro" id="IPR011990">
    <property type="entry name" value="TPR-like_helical_dom_sf"/>
</dbReference>
<evidence type="ECO:0000256" key="3">
    <source>
        <dbReference type="ARBA" id="ARBA00022801"/>
    </source>
</evidence>
<reference evidence="7" key="1">
    <citation type="submission" date="2022-12" db="EMBL/GenBank/DDBJ databases">
        <authorList>
            <person name="Petersen C."/>
        </authorList>
    </citation>
    <scope>NUCLEOTIDE SEQUENCE</scope>
    <source>
        <strain evidence="7">IBT 16125</strain>
    </source>
</reference>
<dbReference type="GeneID" id="81596293"/>
<dbReference type="Gene3D" id="1.25.40.10">
    <property type="entry name" value="Tetratricopeptide repeat domain"/>
    <property type="match status" value="1"/>
</dbReference>
<dbReference type="GO" id="GO:0044732">
    <property type="term" value="C:mitotic spindle pole body"/>
    <property type="evidence" value="ECO:0007669"/>
    <property type="project" value="TreeGrafter"/>
</dbReference>
<dbReference type="InterPro" id="IPR005314">
    <property type="entry name" value="Peptidase_C50"/>
</dbReference>
<evidence type="ECO:0000256" key="2">
    <source>
        <dbReference type="ARBA" id="ARBA00012489"/>
    </source>
</evidence>
<sequence>MAVTVLPPSSISESVKQAVRSTSTCSDATVLSLQTLLRGSSKAPEKPVRRNTKTTKEPAITTSRAKTSRTIKTRNTNDTTLHLVDQDGPALSPQEKLVLATEVFNVTLKTLTDASKIPATKRQTATSDNLSTKSGRTNGAGVDKGVSSAAECARLALATLRALKNDHQSSTELANIQFEQGACVLAGKLISLGLNEMACKELRSLKRRIQLHLDTKQAGKKGVPAKDVADEDAGKERMSDLLTFSNIANAESVYGLLVSYHANAMRLLVAEKKPSTTERLVPFLQLSDRSSPASIIVAAMNSGNLTSDKAALQLQLLSNTVLSLCAGKSSSTDGSTSKDTLKPITTLSLQLLSLEIRCLGWKTSGHVCDESKEMIDPLLRYLGVFSHRSKDIEKTDFAVVYKTITRIQSSMAEIKKQRQDPKDMNSAAKIMTVLGQLALDAGCLDESLKLFAQAVTPLSNSQSLALATVRCKIAFVYFQGLKESKKFLDGALKATAEASIALGLQLRGSVTDLDELVVESARLKKLALAWFGETITKSVESDTEKNEIASQIREYLQAFLRLLRRYVGRSPADGGDEKEAEVFRVRIAMSKSIILAGVDSAVAIGRLSVMSQRPPWDDILPILTDCHRLLTSIEATDGDGFDTSLTENIGAALVKLSNLFWSRYIKEKEAGQGYRELLPLLKQSTQLLATCSPGHRTTAFAALKFERTAHLYLDGNKFDDSEKAFRSSISEYINAGTLEDIAKGNAGASPSMLNHDPQSPGFMLSRVLSAFLKTKLRRKGFKTLSVYDDDELDSGQRGMLLEWQMGLLCDLHGYCSSEDNFQSILSPVVSSLLDIYSAELYPIRHGRVILFALRFLLEHPNAMNADLTARLMDEGTGALQCGKGTGEDIDLAPFAAHLTNSLRLIIGFHQGKMDVCELDDTLSSWASMVRQCSDAKALSLCITDTDYWVLQLKALVDYTEIHGLWKAQLSALELILRASELLQSGDLSDAIVILARLVLQHCRLGHCQKAGDLLARGEQYLAKHQVSLLATISYKLARVEYLLETREIDKAVATLSAARVLYQKGQSSDELNNLTVLSKISWERLIADAAFVQSRLSTAQGSMTHALYFAKLSVRLNCRIWAKVEKLAQKKQDRSLPSSAGSDVEIVADGMAKLDLSQNGSLPDVSASYVQGAPFWPHLGSHHTCLLNLATLSAHHGLFQDAIYYGEQALKIDRTLDANVRLVAAQTQLGCYWILGGHLSEGQDLLAAASDSSKQLHTSIETVSLHMALASLYRVQGQHEKALRLLQEAEKAIASVTSSDTVSTSEVPNVAALEEKMAKLQVRSSRRTPSTTSAAAPVRRTRATSSAATSRTSKKTSASKTPMPEVQSNSLLRLKGDVLRQQADCLRALCDFDLSAKTLAEARQCATARESKVSIEIGESEHLLADAIRHFASHAVYCVLPESTISLPSLKSPVKGGEEPTPQPAKPTAAKRTRAPAKTTRAKAQKASEDFSIMLSKASDCLTSVFADATVLGSTLESHTASRLMSRISMLSHATTPGGPAIWAQSPANMNGECWTKERHTIYMLTDILIPVEIGRVGAFARERMAIDFDRQLSDFADPLLWPTSSPTTIEMSDDICTNFAENYIDILPENWNVLSLSLSADRTEFVVSRLQKNRSPFLLRLPLRRGNSDDDEEEQFTFEDGKDEMQELIKLANQSAHAAKAQTNKAMKREWWKNRETLDRRMESLLQNIENVWFGGFRGIFSPLARDGDAFARFAAAFEGILDKHLPSRQKGGKASSPRLTLHQNVVELFIGLRNLEEEEEPEDILMDLLYFVVDILQFQGERNAYDEIDFDMMVVDTLDALRGYHEAAREELATCSPSHTVLVLDKALHLFPWESLPCLQGFPVCRVPSLECLRERVLNFRKSQSGAVIKRTSGSYLLNPTGDLRTTQETFDGDLSKLDSWTGMVNREPSEDEFRASLENKDLFLYFGHGSGAQYIRGRTVKRLTKCAVAFLMGCSSGTLTEAGEYEPYGTPMNYLQAGSPALVATLWDVTDKDIDRFATSTFETWGLVEGKCKTRSAGDASLDAAVAGARPSCKLKYLNGAAPVVYGVPVFLD</sequence>
<feature type="compositionally biased region" description="Basic residues" evidence="5">
    <location>
        <begin position="1469"/>
        <end position="1483"/>
    </location>
</feature>
<gene>
    <name evidence="7" type="ORF">N7458_002667</name>
</gene>
<feature type="domain" description="Peptidase C50" evidence="6">
    <location>
        <begin position="1913"/>
        <end position="2008"/>
    </location>
</feature>
<feature type="region of interest" description="Disordered" evidence="5">
    <location>
        <begin position="39"/>
        <end position="65"/>
    </location>
</feature>
<feature type="compositionally biased region" description="Polar residues" evidence="5">
    <location>
        <begin position="121"/>
        <end position="137"/>
    </location>
</feature>
<feature type="region of interest" description="Disordered" evidence="5">
    <location>
        <begin position="1450"/>
        <end position="1483"/>
    </location>
</feature>
<dbReference type="SMART" id="SM00028">
    <property type="entry name" value="TPR"/>
    <property type="match status" value="3"/>
</dbReference>
<dbReference type="InterPro" id="IPR019734">
    <property type="entry name" value="TPR_rpt"/>
</dbReference>
<dbReference type="Proteomes" id="UP001213681">
    <property type="component" value="Unassembled WGS sequence"/>
</dbReference>
<comment type="caution">
    <text evidence="7">The sequence shown here is derived from an EMBL/GenBank/DDBJ whole genome shotgun (WGS) entry which is preliminary data.</text>
</comment>
<dbReference type="SUPFAM" id="SSF48452">
    <property type="entry name" value="TPR-like"/>
    <property type="match status" value="2"/>
</dbReference>
<evidence type="ECO:0000256" key="5">
    <source>
        <dbReference type="SAM" id="MobiDB-lite"/>
    </source>
</evidence>
<evidence type="ECO:0000313" key="7">
    <source>
        <dbReference type="EMBL" id="KAJ5461115.1"/>
    </source>
</evidence>
<reference evidence="7" key="2">
    <citation type="journal article" date="2023" name="IMA Fungus">
        <title>Comparative genomic study of the Penicillium genus elucidates a diverse pangenome and 15 lateral gene transfer events.</title>
        <authorList>
            <person name="Petersen C."/>
            <person name="Sorensen T."/>
            <person name="Nielsen M.R."/>
            <person name="Sondergaard T.E."/>
            <person name="Sorensen J.L."/>
            <person name="Fitzpatrick D.A."/>
            <person name="Frisvad J.C."/>
            <person name="Nielsen K.L."/>
        </authorList>
    </citation>
    <scope>NUCLEOTIDE SEQUENCE</scope>
    <source>
        <strain evidence="7">IBT 16125</strain>
    </source>
</reference>
<comment type="catalytic activity">
    <reaction evidence="1">
        <text>All bonds known to be hydrolyzed by this endopeptidase have arginine in P1 and an acidic residue in P4. P6 is often occupied by an acidic residue or by a hydroxy-amino-acid residue, the phosphorylation of which enhances cleavage.</text>
        <dbReference type="EC" id="3.4.22.49"/>
    </reaction>
</comment>
<keyword evidence="3" id="KW-0378">Hydrolase</keyword>
<proteinExistence type="predicted"/>
<dbReference type="GO" id="GO:0072686">
    <property type="term" value="C:mitotic spindle"/>
    <property type="evidence" value="ECO:0007669"/>
    <property type="project" value="TreeGrafter"/>
</dbReference>
<dbReference type="InterPro" id="IPR030397">
    <property type="entry name" value="SEPARIN_core_dom"/>
</dbReference>
<name>A0AAD6CD94_9EURO</name>
<evidence type="ECO:0000313" key="8">
    <source>
        <dbReference type="Proteomes" id="UP001213681"/>
    </source>
</evidence>
<keyword evidence="4" id="KW-0159">Chromosome partition</keyword>
<dbReference type="PANTHER" id="PTHR12792:SF0">
    <property type="entry name" value="SEPARIN"/>
    <property type="match status" value="1"/>
</dbReference>
<feature type="compositionally biased region" description="Low complexity" evidence="5">
    <location>
        <begin position="1327"/>
        <end position="1361"/>
    </location>
</feature>
<dbReference type="GO" id="GO:0005737">
    <property type="term" value="C:cytoplasm"/>
    <property type="evidence" value="ECO:0007669"/>
    <property type="project" value="TreeGrafter"/>
</dbReference>
<evidence type="ECO:0000256" key="1">
    <source>
        <dbReference type="ARBA" id="ARBA00000451"/>
    </source>
</evidence>
<dbReference type="PANTHER" id="PTHR12792">
    <property type="entry name" value="EXTRA SPINDLE POLES 1-RELATED"/>
    <property type="match status" value="1"/>
</dbReference>
<dbReference type="GO" id="GO:0006508">
    <property type="term" value="P:proteolysis"/>
    <property type="evidence" value="ECO:0007669"/>
    <property type="project" value="InterPro"/>
</dbReference>
<dbReference type="GO" id="GO:0004197">
    <property type="term" value="F:cysteine-type endopeptidase activity"/>
    <property type="evidence" value="ECO:0007669"/>
    <property type="project" value="InterPro"/>
</dbReference>